<sequence length="180" mass="20920">MRTQSAVTRLFCTHCKRKQAKQLSSKGFAARHNETSEIPEKRTAPSFKNCIIVAEYLFTTKKKSFHVVMATLSIERFYRKLVPEKSSRRYFVLTHLFDFMCNRFKTTPRNSSLTFAVVLCWQLLLFISFCFQTRPADVVLALSLSLKSLHIARFQETLALWLEIRGKNDYGVHCCDHIVS</sequence>
<keyword evidence="1" id="KW-0472">Membrane</keyword>
<evidence type="ECO:0000256" key="1">
    <source>
        <dbReference type="SAM" id="Phobius"/>
    </source>
</evidence>
<evidence type="ECO:0000313" key="2">
    <source>
        <dbReference type="EMBL" id="MAA12877.1"/>
    </source>
</evidence>
<protein>
    <submittedName>
        <fullName evidence="2">Uncharacterized protein</fullName>
    </submittedName>
</protein>
<dbReference type="AlphaFoldDB" id="A0A224Y5P8"/>
<dbReference type="EMBL" id="GFPF01001731">
    <property type="protein sequence ID" value="MAA12877.1"/>
    <property type="molecule type" value="Transcribed_RNA"/>
</dbReference>
<reference evidence="2" key="1">
    <citation type="journal article" date="2017" name="Parasit. Vectors">
        <title>Sialotranscriptomics of Rhipicephalus zambeziensis reveals intricate expression profiles of secretory proteins and suggests tight temporal transcriptional regulation during blood-feeding.</title>
        <authorList>
            <person name="de Castro M.H."/>
            <person name="de Klerk D."/>
            <person name="Pienaar R."/>
            <person name="Rees D.J.G."/>
            <person name="Mans B.J."/>
        </authorList>
    </citation>
    <scope>NUCLEOTIDE SEQUENCE</scope>
    <source>
        <tissue evidence="2">Salivary glands</tissue>
    </source>
</reference>
<keyword evidence="1" id="KW-1133">Transmembrane helix</keyword>
<keyword evidence="1" id="KW-0812">Transmembrane</keyword>
<organism evidence="2">
    <name type="scientific">Rhipicephalus zambeziensis</name>
    <dbReference type="NCBI Taxonomy" id="60191"/>
    <lineage>
        <taxon>Eukaryota</taxon>
        <taxon>Metazoa</taxon>
        <taxon>Ecdysozoa</taxon>
        <taxon>Arthropoda</taxon>
        <taxon>Chelicerata</taxon>
        <taxon>Arachnida</taxon>
        <taxon>Acari</taxon>
        <taxon>Parasitiformes</taxon>
        <taxon>Ixodida</taxon>
        <taxon>Ixodoidea</taxon>
        <taxon>Ixodidae</taxon>
        <taxon>Rhipicephalinae</taxon>
        <taxon>Rhipicephalus</taxon>
        <taxon>Rhipicephalus</taxon>
    </lineage>
</organism>
<feature type="transmembrane region" description="Helical" evidence="1">
    <location>
        <begin position="113"/>
        <end position="134"/>
    </location>
</feature>
<accession>A0A224Y5P8</accession>
<proteinExistence type="predicted"/>
<name>A0A224Y5P8_9ACAR</name>